<protein>
    <submittedName>
        <fullName evidence="1">Uncharacterized protein</fullName>
    </submittedName>
</protein>
<accession>A0A0F8ZXP7</accession>
<gene>
    <name evidence="1" type="ORF">LCGC14_2916330</name>
</gene>
<proteinExistence type="predicted"/>
<sequence>MKLYDTITEAGRETNTNCSNICLVTNKKRKTAGGYHWQSIKQGAQN</sequence>
<name>A0A0F8ZXP7_9ZZZZ</name>
<organism evidence="1">
    <name type="scientific">marine sediment metagenome</name>
    <dbReference type="NCBI Taxonomy" id="412755"/>
    <lineage>
        <taxon>unclassified sequences</taxon>
        <taxon>metagenomes</taxon>
        <taxon>ecological metagenomes</taxon>
    </lineage>
</organism>
<reference evidence="1" key="1">
    <citation type="journal article" date="2015" name="Nature">
        <title>Complex archaea that bridge the gap between prokaryotes and eukaryotes.</title>
        <authorList>
            <person name="Spang A."/>
            <person name="Saw J.H."/>
            <person name="Jorgensen S.L."/>
            <person name="Zaremba-Niedzwiedzka K."/>
            <person name="Martijn J."/>
            <person name="Lind A.E."/>
            <person name="van Eijk R."/>
            <person name="Schleper C."/>
            <person name="Guy L."/>
            <person name="Ettema T.J."/>
        </authorList>
    </citation>
    <scope>NUCLEOTIDE SEQUENCE</scope>
</reference>
<dbReference type="SUPFAM" id="SSF64496">
    <property type="entry name" value="DNA-binding domain of intron-encoded endonucleases"/>
    <property type="match status" value="1"/>
</dbReference>
<dbReference type="Gene3D" id="1.10.10.10">
    <property type="entry name" value="Winged helix-like DNA-binding domain superfamily/Winged helix DNA-binding domain"/>
    <property type="match status" value="1"/>
</dbReference>
<comment type="caution">
    <text evidence="1">The sequence shown here is derived from an EMBL/GenBank/DDBJ whole genome shotgun (WGS) entry which is preliminary data.</text>
</comment>
<dbReference type="InterPro" id="IPR036388">
    <property type="entry name" value="WH-like_DNA-bd_sf"/>
</dbReference>
<dbReference type="EMBL" id="LAZR01057841">
    <property type="protein sequence ID" value="KKK71199.1"/>
    <property type="molecule type" value="Genomic_DNA"/>
</dbReference>
<dbReference type="AlphaFoldDB" id="A0A0F8ZXP7"/>
<evidence type="ECO:0000313" key="1">
    <source>
        <dbReference type="EMBL" id="KKK71199.1"/>
    </source>
</evidence>